<dbReference type="PANTHER" id="PTHR31123:SF4">
    <property type="entry name" value="PROTEIN ALCS"/>
    <property type="match status" value="1"/>
</dbReference>
<sequence length="243" mass="25864">MTKPSSNSSDPEMGHHEDLHAIRSGASISMSSELFEKLYLSPPNAVKGDLRKTFGNPTPLALAGLLLAMMPLSCDLMAWRGAGKFGAASIPVYFFEGGVLMLISGVMEWILGNSFPSVVFTSFGCFYLSFGGILHPSFAAFSSYAPADATSPAEGMATRGFNASMVCLLGAFWLWADDYTGNTVMALRLCVGAGALLFVTSLAGWYTLLAILLAIVDFPIQIPVGDLSSVIRGKSQKVPKLDE</sequence>
<feature type="transmembrane region" description="Helical" evidence="6">
    <location>
        <begin position="90"/>
        <end position="112"/>
    </location>
</feature>
<evidence type="ECO:0000256" key="4">
    <source>
        <dbReference type="ARBA" id="ARBA00022989"/>
    </source>
</evidence>
<dbReference type="AlphaFoldDB" id="A0A9P5AMX6"/>
<reference evidence="7" key="1">
    <citation type="journal article" date="2017" name="Mycologia">
        <title>Fusarium algeriense, sp. nov., a novel toxigenic crown rot pathogen of durum wheat from Algeria is nested in the Fusarium burgessii species complex.</title>
        <authorList>
            <person name="Laraba I."/>
            <person name="Keddad A."/>
            <person name="Boureghda H."/>
            <person name="Abdallah N."/>
            <person name="Vaughan M.M."/>
            <person name="Proctor R.H."/>
            <person name="Busman M."/>
            <person name="O'Donnell K."/>
        </authorList>
    </citation>
    <scope>NUCLEOTIDE SEQUENCE</scope>
    <source>
        <strain evidence="7">NRRL 25174</strain>
    </source>
</reference>
<dbReference type="InterPro" id="IPR000791">
    <property type="entry name" value="Gpr1/Fun34/SatP-like"/>
</dbReference>
<dbReference type="OrthoDB" id="3648309at2759"/>
<comment type="caution">
    <text evidence="7">The sequence shown here is derived from an EMBL/GenBank/DDBJ whole genome shotgun (WGS) entry which is preliminary data.</text>
</comment>
<evidence type="ECO:0000256" key="5">
    <source>
        <dbReference type="ARBA" id="ARBA00023136"/>
    </source>
</evidence>
<dbReference type="EMBL" id="PVQB02000182">
    <property type="protein sequence ID" value="KAF4341691.1"/>
    <property type="molecule type" value="Genomic_DNA"/>
</dbReference>
<protein>
    <submittedName>
        <fullName evidence="7">GPR1</fullName>
    </submittedName>
</protein>
<evidence type="ECO:0000313" key="8">
    <source>
        <dbReference type="Proteomes" id="UP000730481"/>
    </source>
</evidence>
<feature type="transmembrane region" description="Helical" evidence="6">
    <location>
        <begin position="195"/>
        <end position="216"/>
    </location>
</feature>
<gene>
    <name evidence="7" type="ORF">FBEOM_4364</name>
</gene>
<dbReference type="GO" id="GO:0015123">
    <property type="term" value="F:acetate transmembrane transporter activity"/>
    <property type="evidence" value="ECO:0007669"/>
    <property type="project" value="TreeGrafter"/>
</dbReference>
<dbReference type="Proteomes" id="UP000730481">
    <property type="component" value="Unassembled WGS sequence"/>
</dbReference>
<dbReference type="InterPro" id="IPR051633">
    <property type="entry name" value="AceTr"/>
</dbReference>
<feature type="transmembrane region" description="Helical" evidence="6">
    <location>
        <begin position="156"/>
        <end position="175"/>
    </location>
</feature>
<feature type="transmembrane region" description="Helical" evidence="6">
    <location>
        <begin position="118"/>
        <end position="144"/>
    </location>
</feature>
<reference evidence="7" key="2">
    <citation type="submission" date="2020-02" db="EMBL/GenBank/DDBJ databases">
        <title>Identification and distribution of gene clusters putatively required for synthesis of sphingolipid metabolism inhibitors in phylogenetically diverse species of the filamentous fungus Fusarium.</title>
        <authorList>
            <person name="Kim H.-S."/>
            <person name="Busman M."/>
            <person name="Brown D.W."/>
            <person name="Divon H."/>
            <person name="Uhlig S."/>
            <person name="Proctor R.H."/>
        </authorList>
    </citation>
    <scope>NUCLEOTIDE SEQUENCE</scope>
    <source>
        <strain evidence="7">NRRL 25174</strain>
    </source>
</reference>
<dbReference type="PANTHER" id="PTHR31123">
    <property type="entry name" value="ACCUMULATION OF DYADS PROTEIN 2-RELATED"/>
    <property type="match status" value="1"/>
</dbReference>
<accession>A0A9P5AMX6</accession>
<keyword evidence="4 6" id="KW-1133">Transmembrane helix</keyword>
<evidence type="ECO:0000256" key="6">
    <source>
        <dbReference type="SAM" id="Phobius"/>
    </source>
</evidence>
<evidence type="ECO:0000256" key="2">
    <source>
        <dbReference type="ARBA" id="ARBA00005587"/>
    </source>
</evidence>
<proteinExistence type="inferred from homology"/>
<evidence type="ECO:0000313" key="7">
    <source>
        <dbReference type="EMBL" id="KAF4341691.1"/>
    </source>
</evidence>
<evidence type="ECO:0000256" key="1">
    <source>
        <dbReference type="ARBA" id="ARBA00004141"/>
    </source>
</evidence>
<keyword evidence="3 6" id="KW-0812">Transmembrane</keyword>
<organism evidence="7 8">
    <name type="scientific">Fusarium beomiforme</name>
    <dbReference type="NCBI Taxonomy" id="44412"/>
    <lineage>
        <taxon>Eukaryota</taxon>
        <taxon>Fungi</taxon>
        <taxon>Dikarya</taxon>
        <taxon>Ascomycota</taxon>
        <taxon>Pezizomycotina</taxon>
        <taxon>Sordariomycetes</taxon>
        <taxon>Hypocreomycetidae</taxon>
        <taxon>Hypocreales</taxon>
        <taxon>Nectriaceae</taxon>
        <taxon>Fusarium</taxon>
        <taxon>Fusarium burgessii species complex</taxon>
    </lineage>
</organism>
<feature type="transmembrane region" description="Helical" evidence="6">
    <location>
        <begin position="60"/>
        <end position="78"/>
    </location>
</feature>
<evidence type="ECO:0000256" key="3">
    <source>
        <dbReference type="ARBA" id="ARBA00022692"/>
    </source>
</evidence>
<keyword evidence="5 6" id="KW-0472">Membrane</keyword>
<name>A0A9P5AMX6_9HYPO</name>
<comment type="similarity">
    <text evidence="2">Belongs to the acetate uptake transporter (AceTr) (TC 2.A.96) family.</text>
</comment>
<dbReference type="Pfam" id="PF01184">
    <property type="entry name" value="Gpr1_Fun34_YaaH"/>
    <property type="match status" value="1"/>
</dbReference>
<keyword evidence="8" id="KW-1185">Reference proteome</keyword>
<dbReference type="GO" id="GO:0005886">
    <property type="term" value="C:plasma membrane"/>
    <property type="evidence" value="ECO:0007669"/>
    <property type="project" value="TreeGrafter"/>
</dbReference>
<comment type="subcellular location">
    <subcellularLocation>
        <location evidence="1">Membrane</location>
        <topology evidence="1">Multi-pass membrane protein</topology>
    </subcellularLocation>
</comment>